<reference evidence="1 2" key="1">
    <citation type="submission" date="2020-07" db="EMBL/GenBank/DDBJ databases">
        <title>Gai3-2, isolated from salt lake.</title>
        <authorList>
            <person name="Cui H."/>
            <person name="Shi X."/>
        </authorList>
    </citation>
    <scope>NUCLEOTIDE SEQUENCE [LARGE SCALE GENOMIC DNA]</scope>
    <source>
        <strain evidence="1 2">Gai3-2</strain>
    </source>
</reference>
<dbReference type="EMBL" id="CP058529">
    <property type="protein sequence ID" value="QLG28152.1"/>
    <property type="molecule type" value="Genomic_DNA"/>
</dbReference>
<protein>
    <submittedName>
        <fullName evidence="1">Uncharacterized protein</fullName>
    </submittedName>
</protein>
<evidence type="ECO:0000313" key="2">
    <source>
        <dbReference type="Proteomes" id="UP000509750"/>
    </source>
</evidence>
<sequence length="134" mass="15229">MSKRKTIHVVVDDEQKERWKTAAEDDPAVNNTSEMVRLAVEQYIAADDEGHSDELLEILDTVTNIEATLAQNNQSLNNLHQDTLDGQDLQNWAEGTLLPLFESYIYREELDDDDTDAFELEFAEVPEDDEDGGE</sequence>
<organism evidence="1 2">
    <name type="scientific">Halorarum halophilum</name>
    <dbReference type="NCBI Taxonomy" id="2743090"/>
    <lineage>
        <taxon>Archaea</taxon>
        <taxon>Methanobacteriati</taxon>
        <taxon>Methanobacteriota</taxon>
        <taxon>Stenosarchaea group</taxon>
        <taxon>Halobacteria</taxon>
        <taxon>Halobacteriales</taxon>
        <taxon>Haloferacaceae</taxon>
        <taxon>Halorarum</taxon>
    </lineage>
</organism>
<dbReference type="RefSeq" id="WP_179169727.1">
    <property type="nucleotide sequence ID" value="NZ_CP058529.1"/>
</dbReference>
<dbReference type="AlphaFoldDB" id="A0A7D5GCE8"/>
<dbReference type="KEGG" id="halg:HUG10_11595"/>
<dbReference type="GeneID" id="56029486"/>
<name>A0A7D5GCE8_9EURY</name>
<dbReference type="Proteomes" id="UP000509750">
    <property type="component" value="Chromosome"/>
</dbReference>
<proteinExistence type="predicted"/>
<dbReference type="OrthoDB" id="351290at2157"/>
<accession>A0A7D5GCE8</accession>
<gene>
    <name evidence="1" type="ORF">HUG10_11595</name>
</gene>
<evidence type="ECO:0000313" key="1">
    <source>
        <dbReference type="EMBL" id="QLG28152.1"/>
    </source>
</evidence>
<keyword evidence="2" id="KW-1185">Reference proteome</keyword>